<keyword evidence="2" id="KW-1185">Reference proteome</keyword>
<gene>
    <name evidence="1" type="ORF">ACFQ08_19345</name>
</gene>
<comment type="caution">
    <text evidence="1">The sequence shown here is derived from an EMBL/GenBank/DDBJ whole genome shotgun (WGS) entry which is preliminary data.</text>
</comment>
<organism evidence="1 2">
    <name type="scientific">Streptosporangium algeriense</name>
    <dbReference type="NCBI Taxonomy" id="1682748"/>
    <lineage>
        <taxon>Bacteria</taxon>
        <taxon>Bacillati</taxon>
        <taxon>Actinomycetota</taxon>
        <taxon>Actinomycetes</taxon>
        <taxon>Streptosporangiales</taxon>
        <taxon>Streptosporangiaceae</taxon>
        <taxon>Streptosporangium</taxon>
    </lineage>
</organism>
<evidence type="ECO:0000313" key="2">
    <source>
        <dbReference type="Proteomes" id="UP001597024"/>
    </source>
</evidence>
<name>A0ABW3DUK6_9ACTN</name>
<dbReference type="Proteomes" id="UP001597024">
    <property type="component" value="Unassembled WGS sequence"/>
</dbReference>
<accession>A0ABW3DUK6</accession>
<sequence length="79" mass="9055">ERVRSAALLSDGASRLTDLFGLATWRQLLDLLAHDGPQELIARVRAAEHDDPYGTRWPRHKTHDDATAAFWTFTRPYRP</sequence>
<reference evidence="2" key="1">
    <citation type="journal article" date="2019" name="Int. J. Syst. Evol. Microbiol.">
        <title>The Global Catalogue of Microorganisms (GCM) 10K type strain sequencing project: providing services to taxonomists for standard genome sequencing and annotation.</title>
        <authorList>
            <consortium name="The Broad Institute Genomics Platform"/>
            <consortium name="The Broad Institute Genome Sequencing Center for Infectious Disease"/>
            <person name="Wu L."/>
            <person name="Ma J."/>
        </authorList>
    </citation>
    <scope>NUCLEOTIDE SEQUENCE [LARGE SCALE GENOMIC DNA]</scope>
    <source>
        <strain evidence="2">CCUG 62974</strain>
    </source>
</reference>
<proteinExistence type="predicted"/>
<feature type="non-terminal residue" evidence="1">
    <location>
        <position position="1"/>
    </location>
</feature>
<protein>
    <submittedName>
        <fullName evidence="1">Integrase</fullName>
    </submittedName>
</protein>
<dbReference type="EMBL" id="JBHTHX010000691">
    <property type="protein sequence ID" value="MFD0886707.1"/>
    <property type="molecule type" value="Genomic_DNA"/>
</dbReference>
<evidence type="ECO:0000313" key="1">
    <source>
        <dbReference type="EMBL" id="MFD0886707.1"/>
    </source>
</evidence>